<keyword evidence="3" id="KW-0575">Peroxidase</keyword>
<reference evidence="14 17" key="1">
    <citation type="submission" date="2020-08" db="EMBL/GenBank/DDBJ databases">
        <title>Genomic Encyclopedia of Type Strains, Phase IV (KMG-IV): sequencing the most valuable type-strain genomes for metagenomic binning, comparative biology and taxonomic classification.</title>
        <authorList>
            <person name="Goeker M."/>
        </authorList>
    </citation>
    <scope>NUCLEOTIDE SEQUENCE [LARGE SCALE GENOMIC DNA]</scope>
    <source>
        <strain evidence="14 17">DSM 101535</strain>
    </source>
</reference>
<dbReference type="PROSITE" id="PS51352">
    <property type="entry name" value="THIOREDOXIN_2"/>
    <property type="match status" value="1"/>
</dbReference>
<dbReference type="GO" id="GO:0045454">
    <property type="term" value="P:cell redox homeostasis"/>
    <property type="evidence" value="ECO:0007669"/>
    <property type="project" value="TreeGrafter"/>
</dbReference>
<evidence type="ECO:0000313" key="16">
    <source>
        <dbReference type="Proteomes" id="UP000522313"/>
    </source>
</evidence>
<evidence type="ECO:0000259" key="13">
    <source>
        <dbReference type="PROSITE" id="PS51352"/>
    </source>
</evidence>
<keyword evidence="7" id="KW-0676">Redox-active center</keyword>
<dbReference type="Pfam" id="PF00578">
    <property type="entry name" value="AhpC-TSA"/>
    <property type="match status" value="1"/>
</dbReference>
<evidence type="ECO:0000313" key="15">
    <source>
        <dbReference type="EMBL" id="MBB6504805.1"/>
    </source>
</evidence>
<dbReference type="EMBL" id="JACIJN010000007">
    <property type="protein sequence ID" value="MBB5726405.1"/>
    <property type="molecule type" value="Genomic_DNA"/>
</dbReference>
<proteinExistence type="inferred from homology"/>
<dbReference type="Gene3D" id="3.40.30.10">
    <property type="entry name" value="Glutaredoxin"/>
    <property type="match status" value="1"/>
</dbReference>
<organism evidence="15 16">
    <name type="scientific">Sphingomonas endophytica</name>
    <dbReference type="NCBI Taxonomy" id="869719"/>
    <lineage>
        <taxon>Bacteria</taxon>
        <taxon>Pseudomonadati</taxon>
        <taxon>Pseudomonadota</taxon>
        <taxon>Alphaproteobacteria</taxon>
        <taxon>Sphingomonadales</taxon>
        <taxon>Sphingomonadaceae</taxon>
        <taxon>Sphingomonas</taxon>
    </lineage>
</organism>
<dbReference type="PANTHER" id="PTHR42801">
    <property type="entry name" value="THIOREDOXIN-DEPENDENT PEROXIDE REDUCTASE"/>
    <property type="match status" value="1"/>
</dbReference>
<feature type="domain" description="Thioredoxin" evidence="13">
    <location>
        <begin position="21"/>
        <end position="176"/>
    </location>
</feature>
<keyword evidence="4" id="KW-0049">Antioxidant</keyword>
<evidence type="ECO:0000256" key="7">
    <source>
        <dbReference type="ARBA" id="ARBA00023284"/>
    </source>
</evidence>
<comment type="similarity">
    <text evidence="9">Belongs to the peroxiredoxin family. BCP/PrxQ subfamily.</text>
</comment>
<dbReference type="GO" id="GO:0008379">
    <property type="term" value="F:thioredoxin peroxidase activity"/>
    <property type="evidence" value="ECO:0007669"/>
    <property type="project" value="TreeGrafter"/>
</dbReference>
<dbReference type="EMBL" id="JACHBT010000008">
    <property type="protein sequence ID" value="MBB6504805.1"/>
    <property type="molecule type" value="Genomic_DNA"/>
</dbReference>
<name>A0A7X0JBY3_9SPHN</name>
<dbReference type="GO" id="GO:0034599">
    <property type="term" value="P:cellular response to oxidative stress"/>
    <property type="evidence" value="ECO:0007669"/>
    <property type="project" value="TreeGrafter"/>
</dbReference>
<accession>A0A7X0JBY3</accession>
<comment type="catalytic activity">
    <reaction evidence="11">
        <text>a hydroperoxide + [thioredoxin]-dithiol = an alcohol + [thioredoxin]-disulfide + H2O</text>
        <dbReference type="Rhea" id="RHEA:62620"/>
        <dbReference type="Rhea" id="RHEA-COMP:10698"/>
        <dbReference type="Rhea" id="RHEA-COMP:10700"/>
        <dbReference type="ChEBI" id="CHEBI:15377"/>
        <dbReference type="ChEBI" id="CHEBI:29950"/>
        <dbReference type="ChEBI" id="CHEBI:30879"/>
        <dbReference type="ChEBI" id="CHEBI:35924"/>
        <dbReference type="ChEBI" id="CHEBI:50058"/>
        <dbReference type="EC" id="1.11.1.24"/>
    </reaction>
</comment>
<dbReference type="Proteomes" id="UP000560131">
    <property type="component" value="Unassembled WGS sequence"/>
</dbReference>
<dbReference type="AlphaFoldDB" id="A0A7X0JBY3"/>
<evidence type="ECO:0000256" key="11">
    <source>
        <dbReference type="ARBA" id="ARBA00049091"/>
    </source>
</evidence>
<dbReference type="GO" id="GO:0005737">
    <property type="term" value="C:cytoplasm"/>
    <property type="evidence" value="ECO:0007669"/>
    <property type="project" value="TreeGrafter"/>
</dbReference>
<protein>
    <recommendedName>
        <fullName evidence="2">thioredoxin-dependent peroxiredoxin</fullName>
        <ecNumber evidence="2">1.11.1.24</ecNumber>
    </recommendedName>
    <alternativeName>
        <fullName evidence="8">Thioredoxin peroxidase</fullName>
    </alternativeName>
    <alternativeName>
        <fullName evidence="10">Thioredoxin-dependent peroxiredoxin Bcp</fullName>
    </alternativeName>
</protein>
<evidence type="ECO:0000313" key="17">
    <source>
        <dbReference type="Proteomes" id="UP000560131"/>
    </source>
</evidence>
<feature type="signal peptide" evidence="12">
    <location>
        <begin position="1"/>
        <end position="19"/>
    </location>
</feature>
<evidence type="ECO:0000256" key="2">
    <source>
        <dbReference type="ARBA" id="ARBA00013017"/>
    </source>
</evidence>
<keyword evidence="6" id="KW-1015">Disulfide bond</keyword>
<dbReference type="SUPFAM" id="SSF52833">
    <property type="entry name" value="Thioredoxin-like"/>
    <property type="match status" value="1"/>
</dbReference>
<dbReference type="InterPro" id="IPR000866">
    <property type="entry name" value="AhpC/TSA"/>
</dbReference>
<evidence type="ECO:0000256" key="5">
    <source>
        <dbReference type="ARBA" id="ARBA00023002"/>
    </source>
</evidence>
<evidence type="ECO:0000256" key="12">
    <source>
        <dbReference type="SAM" id="SignalP"/>
    </source>
</evidence>
<dbReference type="PANTHER" id="PTHR42801:SF4">
    <property type="entry name" value="AHPC_TSA FAMILY PROTEIN"/>
    <property type="match status" value="1"/>
</dbReference>
<comment type="function">
    <text evidence="1">Thiol-specific peroxidase that catalyzes the reduction of hydrogen peroxide and organic hydroperoxides to water and alcohols, respectively. Plays a role in cell protection against oxidative stress by detoxifying peroxides and as sensor of hydrogen peroxide-mediated signaling events.</text>
</comment>
<dbReference type="CDD" id="cd03017">
    <property type="entry name" value="PRX_BCP"/>
    <property type="match status" value="1"/>
</dbReference>
<evidence type="ECO:0000256" key="10">
    <source>
        <dbReference type="ARBA" id="ARBA00042639"/>
    </source>
</evidence>
<evidence type="ECO:0000256" key="9">
    <source>
        <dbReference type="ARBA" id="ARBA00038489"/>
    </source>
</evidence>
<comment type="caution">
    <text evidence="15">The sequence shown here is derived from an EMBL/GenBank/DDBJ whole genome shotgun (WGS) entry which is preliminary data.</text>
</comment>
<keyword evidence="17" id="KW-1185">Reference proteome</keyword>
<dbReference type="InterPro" id="IPR013766">
    <property type="entry name" value="Thioredoxin_domain"/>
</dbReference>
<gene>
    <name evidence="15" type="ORF">F4693_001782</name>
    <name evidence="14" type="ORF">FHS97_002345</name>
</gene>
<evidence type="ECO:0000313" key="14">
    <source>
        <dbReference type="EMBL" id="MBB5726405.1"/>
    </source>
</evidence>
<dbReference type="EC" id="1.11.1.24" evidence="2"/>
<feature type="chain" id="PRO_5044441107" description="thioredoxin-dependent peroxiredoxin" evidence="12">
    <location>
        <begin position="20"/>
        <end position="177"/>
    </location>
</feature>
<reference evidence="15 16" key="2">
    <citation type="submission" date="2020-08" db="EMBL/GenBank/DDBJ databases">
        <title>The Agave Microbiome: Exploring the role of microbial communities in plant adaptations to desert environments.</title>
        <authorList>
            <person name="Partida-Martinez L.P."/>
        </authorList>
    </citation>
    <scope>NUCLEOTIDE SEQUENCE [LARGE SCALE GENOMIC DNA]</scope>
    <source>
        <strain evidence="15 16">AS3.13</strain>
    </source>
</reference>
<evidence type="ECO:0000256" key="6">
    <source>
        <dbReference type="ARBA" id="ARBA00023157"/>
    </source>
</evidence>
<evidence type="ECO:0000256" key="1">
    <source>
        <dbReference type="ARBA" id="ARBA00003330"/>
    </source>
</evidence>
<evidence type="ECO:0000256" key="4">
    <source>
        <dbReference type="ARBA" id="ARBA00022862"/>
    </source>
</evidence>
<evidence type="ECO:0000256" key="8">
    <source>
        <dbReference type="ARBA" id="ARBA00032824"/>
    </source>
</evidence>
<keyword evidence="5" id="KW-0560">Oxidoreductase</keyword>
<dbReference type="InterPro" id="IPR050924">
    <property type="entry name" value="Peroxiredoxin_BCP/PrxQ"/>
</dbReference>
<evidence type="ECO:0000256" key="3">
    <source>
        <dbReference type="ARBA" id="ARBA00022559"/>
    </source>
</evidence>
<dbReference type="RefSeq" id="WP_184037579.1">
    <property type="nucleotide sequence ID" value="NZ_BAABAR010000003.1"/>
</dbReference>
<sequence length="177" mass="18413">MRRLLAAVTALTLAAPATATLAPGAKAPDFSTRGAIAGKVVPVRLSEQLKRGPVVLYFFPAAFTGGCNAEARAFAEKVDAFRAAGATVIGMSADNVPDLQRFSSSECAGKFAVASAGPKVVAGYDVALGREIKGRQVTSRTSYVIARDGRIASVWSDMNPAEHVTRSLAAVHQLTGH</sequence>
<dbReference type="Proteomes" id="UP000522313">
    <property type="component" value="Unassembled WGS sequence"/>
</dbReference>
<keyword evidence="12" id="KW-0732">Signal</keyword>
<reference evidence="15 16" key="3">
    <citation type="submission" date="2020-08" db="EMBL/GenBank/DDBJ databases">
        <authorList>
            <person name="Partida-Martinez L."/>
            <person name="Huntemann M."/>
            <person name="Clum A."/>
            <person name="Wang J."/>
            <person name="Palaniappan K."/>
            <person name="Ritter S."/>
            <person name="Chen I.-M."/>
            <person name="Stamatis D."/>
            <person name="Reddy T."/>
            <person name="O'Malley R."/>
            <person name="Daum C."/>
            <person name="Shapiro N."/>
            <person name="Ivanova N."/>
            <person name="Kyrpides N."/>
            <person name="Woyke T."/>
        </authorList>
    </citation>
    <scope>NUCLEOTIDE SEQUENCE [LARGE SCALE GENOMIC DNA]</scope>
    <source>
        <strain evidence="15 16">AS3.13</strain>
    </source>
</reference>
<dbReference type="InterPro" id="IPR036249">
    <property type="entry name" value="Thioredoxin-like_sf"/>
</dbReference>